<evidence type="ECO:0000256" key="10">
    <source>
        <dbReference type="SAM" id="MobiDB-lite"/>
    </source>
</evidence>
<evidence type="ECO:0000256" key="4">
    <source>
        <dbReference type="ARBA" id="ARBA00022692"/>
    </source>
</evidence>
<keyword evidence="9" id="KW-0807">Transducer</keyword>
<dbReference type="AlphaFoldDB" id="A0AAE0NE67"/>
<evidence type="ECO:0000256" key="9">
    <source>
        <dbReference type="ARBA" id="ARBA00023224"/>
    </source>
</evidence>
<feature type="region of interest" description="Disordered" evidence="10">
    <location>
        <begin position="366"/>
        <end position="464"/>
    </location>
</feature>
<keyword evidence="7 11" id="KW-0472">Membrane</keyword>
<comment type="similarity">
    <text evidence="2">Belongs to the G-protein coupled receptor 4 family.</text>
</comment>
<feature type="compositionally biased region" description="Polar residues" evidence="10">
    <location>
        <begin position="512"/>
        <end position="521"/>
    </location>
</feature>
<evidence type="ECO:0000256" key="6">
    <source>
        <dbReference type="ARBA" id="ARBA00023040"/>
    </source>
</evidence>
<evidence type="ECO:0000256" key="7">
    <source>
        <dbReference type="ARBA" id="ARBA00023136"/>
    </source>
</evidence>
<name>A0AAE0NE67_9PEZI</name>
<sequence>MDSLSLNASEYLAMTARLGFTTTPEVRIGPGPPYTTPSLQVNLFFRVFLGILGVAITATPARLLWRSGEFAATVFCVISMVLNTIYVVNALIWRDNNVAEWWAGDGWCDVQTYVYFPLNMAFHAALFEIMRGLTAKVALQRVTSLTPRERRRQGVVSAAVIFACPLLQVALTFLVILVRYNVSPLIGCTAFYDPDWVFLVFFVLPPVFVTIGASALAVLTFVRYRKIEKTTREVIRSQSSEASARQLRVRTKLYFVTISILVVMLPLVLILFVFNMRLGMPWTVAYDYDAIHHGPAPFNMHSVTFTTSDLLTYNELLINYVPALTSLAIFGTFGTTPEAFNQYRRYLLALGLGRFFPGLHNEYHPGSNSRRGADGSRSWPGSSWWRPSLRSTGGGGTKTSNSNSNSNSASNSGSGSNSSRKGSILPTYEHLSRSHTQAAAGGSASRDDNNDDGANNSNPWPDMASLGALAHVAPKQQQQQQQQQRVRDHSIFRTAIGNPFLPWSKTKRASNTDRTSASETGSGSGDWPLSPVLPSVDTRVWSRSSGEKDDKGAVEPEAAARNSKAEAGEGAQGGSSGGGGVVRVETCIVAHSDDGSQSP</sequence>
<feature type="transmembrane region" description="Helical" evidence="11">
    <location>
        <begin position="154"/>
        <end position="176"/>
    </location>
</feature>
<feature type="compositionally biased region" description="Low complexity" evidence="10">
    <location>
        <begin position="375"/>
        <end position="391"/>
    </location>
</feature>
<dbReference type="CDD" id="cd14966">
    <property type="entry name" value="7tmD_STE3"/>
    <property type="match status" value="1"/>
</dbReference>
<gene>
    <name evidence="12" type="ORF">B0T24DRAFT_663942</name>
</gene>
<proteinExistence type="inferred from homology"/>
<protein>
    <submittedName>
        <fullName evidence="12">Pheromone A receptor-domain-containing protein</fullName>
    </submittedName>
</protein>
<dbReference type="PANTHER" id="PTHR28097">
    <property type="entry name" value="PHEROMONE A FACTOR RECEPTOR"/>
    <property type="match status" value="1"/>
</dbReference>
<dbReference type="GO" id="GO:0004932">
    <property type="term" value="F:mating-type factor pheromone receptor activity"/>
    <property type="evidence" value="ECO:0007669"/>
    <property type="project" value="InterPro"/>
</dbReference>
<feature type="compositionally biased region" description="Basic and acidic residues" evidence="10">
    <location>
        <begin position="545"/>
        <end position="554"/>
    </location>
</feature>
<keyword evidence="3" id="KW-0589">Pheromone response</keyword>
<feature type="compositionally biased region" description="Gly residues" evidence="10">
    <location>
        <begin position="570"/>
        <end position="581"/>
    </location>
</feature>
<feature type="compositionally biased region" description="Low complexity" evidence="10">
    <location>
        <begin position="398"/>
        <end position="423"/>
    </location>
</feature>
<reference evidence="12" key="2">
    <citation type="submission" date="2023-06" db="EMBL/GenBank/DDBJ databases">
        <authorList>
            <consortium name="Lawrence Berkeley National Laboratory"/>
            <person name="Haridas S."/>
            <person name="Hensen N."/>
            <person name="Bonometti L."/>
            <person name="Westerberg I."/>
            <person name="Brannstrom I.O."/>
            <person name="Guillou S."/>
            <person name="Cros-Aarteil S."/>
            <person name="Calhoun S."/>
            <person name="Kuo A."/>
            <person name="Mondo S."/>
            <person name="Pangilinan J."/>
            <person name="Riley R."/>
            <person name="Labutti K."/>
            <person name="Andreopoulos B."/>
            <person name="Lipzen A."/>
            <person name="Chen C."/>
            <person name="Yanf M."/>
            <person name="Daum C."/>
            <person name="Ng V."/>
            <person name="Clum A."/>
            <person name="Steindorff A."/>
            <person name="Ohm R."/>
            <person name="Martin F."/>
            <person name="Silar P."/>
            <person name="Natvig D."/>
            <person name="Lalanne C."/>
            <person name="Gautier V."/>
            <person name="Ament-Velasquez S.L."/>
            <person name="Kruys A."/>
            <person name="Hutchinson M.I."/>
            <person name="Powell A.J."/>
            <person name="Barry K."/>
            <person name="Miller A.N."/>
            <person name="Grigoriev I.V."/>
            <person name="Debuchy R."/>
            <person name="Gladieux P."/>
            <person name="Thoren M.H."/>
            <person name="Johannesson H."/>
        </authorList>
    </citation>
    <scope>NUCLEOTIDE SEQUENCE</scope>
    <source>
        <strain evidence="12">CBS 958.72</strain>
    </source>
</reference>
<dbReference type="InterPro" id="IPR001499">
    <property type="entry name" value="GPCR_STE3"/>
</dbReference>
<dbReference type="PANTHER" id="PTHR28097:SF1">
    <property type="entry name" value="PHEROMONE A FACTOR RECEPTOR"/>
    <property type="match status" value="1"/>
</dbReference>
<comment type="caution">
    <text evidence="12">The sequence shown here is derived from an EMBL/GenBank/DDBJ whole genome shotgun (WGS) entry which is preliminary data.</text>
</comment>
<dbReference type="Proteomes" id="UP001287356">
    <property type="component" value="Unassembled WGS sequence"/>
</dbReference>
<evidence type="ECO:0000313" key="13">
    <source>
        <dbReference type="Proteomes" id="UP001287356"/>
    </source>
</evidence>
<evidence type="ECO:0000313" key="12">
    <source>
        <dbReference type="EMBL" id="KAK3379849.1"/>
    </source>
</evidence>
<feature type="transmembrane region" description="Helical" evidence="11">
    <location>
        <begin position="72"/>
        <end position="93"/>
    </location>
</feature>
<dbReference type="Pfam" id="PF02076">
    <property type="entry name" value="STE3"/>
    <property type="match status" value="1"/>
</dbReference>
<feature type="transmembrane region" description="Helical" evidence="11">
    <location>
        <begin position="196"/>
        <end position="222"/>
    </location>
</feature>
<feature type="transmembrane region" description="Helical" evidence="11">
    <location>
        <begin position="113"/>
        <end position="133"/>
    </location>
</feature>
<evidence type="ECO:0000256" key="11">
    <source>
        <dbReference type="SAM" id="Phobius"/>
    </source>
</evidence>
<organism evidence="12 13">
    <name type="scientific">Lasiosphaeria ovina</name>
    <dbReference type="NCBI Taxonomy" id="92902"/>
    <lineage>
        <taxon>Eukaryota</taxon>
        <taxon>Fungi</taxon>
        <taxon>Dikarya</taxon>
        <taxon>Ascomycota</taxon>
        <taxon>Pezizomycotina</taxon>
        <taxon>Sordariomycetes</taxon>
        <taxon>Sordariomycetidae</taxon>
        <taxon>Sordariales</taxon>
        <taxon>Lasiosphaeriaceae</taxon>
        <taxon>Lasiosphaeria</taxon>
    </lineage>
</organism>
<evidence type="ECO:0000256" key="3">
    <source>
        <dbReference type="ARBA" id="ARBA00022507"/>
    </source>
</evidence>
<keyword evidence="6" id="KW-0297">G-protein coupled receptor</keyword>
<dbReference type="EMBL" id="JAULSN010000002">
    <property type="protein sequence ID" value="KAK3379849.1"/>
    <property type="molecule type" value="Genomic_DNA"/>
</dbReference>
<feature type="transmembrane region" description="Helical" evidence="11">
    <location>
        <begin position="253"/>
        <end position="274"/>
    </location>
</feature>
<evidence type="ECO:0000256" key="1">
    <source>
        <dbReference type="ARBA" id="ARBA00004141"/>
    </source>
</evidence>
<evidence type="ECO:0000256" key="8">
    <source>
        <dbReference type="ARBA" id="ARBA00023170"/>
    </source>
</evidence>
<reference evidence="12" key="1">
    <citation type="journal article" date="2023" name="Mol. Phylogenet. Evol.">
        <title>Genome-scale phylogeny and comparative genomics of the fungal order Sordariales.</title>
        <authorList>
            <person name="Hensen N."/>
            <person name="Bonometti L."/>
            <person name="Westerberg I."/>
            <person name="Brannstrom I.O."/>
            <person name="Guillou S."/>
            <person name="Cros-Aarteil S."/>
            <person name="Calhoun S."/>
            <person name="Haridas S."/>
            <person name="Kuo A."/>
            <person name="Mondo S."/>
            <person name="Pangilinan J."/>
            <person name="Riley R."/>
            <person name="LaButti K."/>
            <person name="Andreopoulos B."/>
            <person name="Lipzen A."/>
            <person name="Chen C."/>
            <person name="Yan M."/>
            <person name="Daum C."/>
            <person name="Ng V."/>
            <person name="Clum A."/>
            <person name="Steindorff A."/>
            <person name="Ohm R.A."/>
            <person name="Martin F."/>
            <person name="Silar P."/>
            <person name="Natvig D.O."/>
            <person name="Lalanne C."/>
            <person name="Gautier V."/>
            <person name="Ament-Velasquez S.L."/>
            <person name="Kruys A."/>
            <person name="Hutchinson M.I."/>
            <person name="Powell A.J."/>
            <person name="Barry K."/>
            <person name="Miller A.N."/>
            <person name="Grigoriev I.V."/>
            <person name="Debuchy R."/>
            <person name="Gladieux P."/>
            <person name="Hiltunen Thoren M."/>
            <person name="Johannesson H."/>
        </authorList>
    </citation>
    <scope>NUCLEOTIDE SEQUENCE</scope>
    <source>
        <strain evidence="12">CBS 958.72</strain>
    </source>
</reference>
<keyword evidence="8 12" id="KW-0675">Receptor</keyword>
<keyword evidence="5 11" id="KW-1133">Transmembrane helix</keyword>
<evidence type="ECO:0000256" key="5">
    <source>
        <dbReference type="ARBA" id="ARBA00022989"/>
    </source>
</evidence>
<feature type="region of interest" description="Disordered" evidence="10">
    <location>
        <begin position="494"/>
        <end position="599"/>
    </location>
</feature>
<dbReference type="GO" id="GO:0000750">
    <property type="term" value="P:pheromone-dependent signal transduction involved in conjugation with cellular fusion"/>
    <property type="evidence" value="ECO:0007669"/>
    <property type="project" value="TreeGrafter"/>
</dbReference>
<keyword evidence="13" id="KW-1185">Reference proteome</keyword>
<feature type="transmembrane region" description="Helical" evidence="11">
    <location>
        <begin position="43"/>
        <end position="65"/>
    </location>
</feature>
<accession>A0AAE0NE67</accession>
<keyword evidence="4 11" id="KW-0812">Transmembrane</keyword>
<comment type="subcellular location">
    <subcellularLocation>
        <location evidence="1">Membrane</location>
        <topology evidence="1">Multi-pass membrane protein</topology>
    </subcellularLocation>
</comment>
<evidence type="ECO:0000256" key="2">
    <source>
        <dbReference type="ARBA" id="ARBA00011085"/>
    </source>
</evidence>
<dbReference type="GO" id="GO:0005886">
    <property type="term" value="C:plasma membrane"/>
    <property type="evidence" value="ECO:0007669"/>
    <property type="project" value="TreeGrafter"/>
</dbReference>